<keyword evidence="3" id="KW-1185">Reference proteome</keyword>
<dbReference type="SMART" id="SM00320">
    <property type="entry name" value="WD40"/>
    <property type="match status" value="2"/>
</dbReference>
<gene>
    <name evidence="2" type="ORF">J5N97_000926</name>
</gene>
<dbReference type="PANTHER" id="PTHR13950">
    <property type="entry name" value="RABCONNECTIN-RELATED"/>
    <property type="match status" value="1"/>
</dbReference>
<dbReference type="InterPro" id="IPR036322">
    <property type="entry name" value="WD40_repeat_dom_sf"/>
</dbReference>
<dbReference type="InterPro" id="IPR022033">
    <property type="entry name" value="Rav1p_C"/>
</dbReference>
<feature type="domain" description="RAVE complex protein Rav1 C-terminal" evidence="1">
    <location>
        <begin position="842"/>
        <end position="1248"/>
    </location>
</feature>
<proteinExistence type="predicted"/>
<name>A0A9D5H2U4_9LILI</name>
<comment type="caution">
    <text evidence="2">The sequence shown here is derived from an EMBL/GenBank/DDBJ whole genome shotgun (WGS) entry which is preliminary data.</text>
</comment>
<reference evidence="2 3" key="1">
    <citation type="journal article" date="2022" name="Hortic Res">
        <title>The genome of Dioscorea zingiberensis sheds light on the biosynthesis, origin and evolution of the medicinally important diosgenin saponins.</title>
        <authorList>
            <person name="Li Y."/>
            <person name="Tan C."/>
            <person name="Li Z."/>
            <person name="Guo J."/>
            <person name="Li S."/>
            <person name="Chen X."/>
            <person name="Wang C."/>
            <person name="Dai X."/>
            <person name="Yang H."/>
            <person name="Song W."/>
            <person name="Hou L."/>
            <person name="Xu J."/>
            <person name="Tong Z."/>
            <person name="Xu A."/>
            <person name="Yuan X."/>
            <person name="Wang W."/>
            <person name="Yang Q."/>
            <person name="Chen L."/>
            <person name="Sun Z."/>
            <person name="Wang K."/>
            <person name="Pan B."/>
            <person name="Chen J."/>
            <person name="Bao Y."/>
            <person name="Liu F."/>
            <person name="Qi X."/>
            <person name="Gang D.R."/>
            <person name="Wen J."/>
            <person name="Li J."/>
        </authorList>
    </citation>
    <scope>NUCLEOTIDE SEQUENCE [LARGE SCALE GENOMIC DNA]</scope>
    <source>
        <strain evidence="2">Dzin_1.0</strain>
    </source>
</reference>
<dbReference type="Pfam" id="PF12234">
    <property type="entry name" value="Rav1p_C"/>
    <property type="match status" value="1"/>
</dbReference>
<dbReference type="GO" id="GO:0043291">
    <property type="term" value="C:RAVE complex"/>
    <property type="evidence" value="ECO:0007669"/>
    <property type="project" value="TreeGrafter"/>
</dbReference>
<dbReference type="InterPro" id="IPR052208">
    <property type="entry name" value="DmX-like/RAVE_component"/>
</dbReference>
<protein>
    <recommendedName>
        <fullName evidence="1">RAVE complex protein Rav1 C-terminal domain-containing protein</fullName>
    </recommendedName>
</protein>
<dbReference type="Proteomes" id="UP001085076">
    <property type="component" value="Unassembled WGS sequence"/>
</dbReference>
<dbReference type="GO" id="GO:0007035">
    <property type="term" value="P:vacuolar acidification"/>
    <property type="evidence" value="ECO:0007669"/>
    <property type="project" value="TreeGrafter"/>
</dbReference>
<sequence length="1252" mass="138804">MPEDAGPGPAPATALPSDPDDIAALLPFHLLRSQILPPAPNRRKSASDWLPEFGGAAWVAYGASSLLVISHFPNPLYEHETLVGSFLQQVIEPPPPPDAGDEPGDVNAVRWCPARPSEGEIAAAAGNCVWFYSPDAAEDDPSSFRWRQTAGIVQSFAVEAIEWTGSGDGLVAAGISVVLWVRKNMTWEMAWKSSSDIPQTMVSTTLFTEGPLATVACSSNCMSDAAVFGKKSSPLLSKECSYVSVYHRDGKSGFTKFQLFHPQPVSMIQKDTSCSWRNVLLSCCLDGTVRLWSEIENSRIKKASKDAHGKKSYKRAYHVIAVIEINQHLRGTIDMDIFISWATECGDIICEVEGGNYCLAPEVSEHGHIGKCEWVISVGPRSSLALWAIHCLDDTSPLRFPRVTLWKTLDLMEFKECKNFKSDLLHLKDQPVFVKAVASRSHPYAPPNHCSLLQLLADNSFSWLQFYSPMSNSKADGSSCQTSMEKCLPCFAGGVLNQDSHTGKIIQLDWFTLFWSLPTVSSYTLGSQAVIHPAWKLMGKVILQDKSSVTKYSAVRWAPVVLGENRFLLLGHADGIDCFVIQVSEKGETIFCHKILSIPFDGVGHEGPPDHIFATAMASTYGCSIFSNGFLLFGIWMGKFQALSWKFLPWEIVGMFNAHQGPVSAVSLSTCGGKIATIGMDGQSNSASLHIWEPKGLIGGGSFFCMPNTLCIYSEKRFTNKDLKSKKSKEMNIWFCITQSHVHYVCQDFCWGPKLSPVLVHEKHISLFSQWSSIAENMLHEGCSPTFVHGTSNDLPCALYTERDLCNAKESSLDESKHKNNQNGQNLKFVGKPYDFVISGLHSILDISDRLHGCLEVYHPQALMHYLYSGNWKHALAILRNLVESIKSDDAFASILRTETVSSSLSNKKLQWGQDICPTMLSFESPRNLLQFGGIDLLTNAPKSISTPIPEKSEITWLINTLEKTHTIPGITDNEKTQILSIVDILGEVSGTSGGSVYQSLDEPGRRFWVGVRYQHLYFLRKYGRSAAAEELVVDSAVASWAFLSDCKENLFDSIFSVESSWLEMRNMGVGYWFINTTQLRTKMEKLARSQYLKRKDPKDCALLYLALNRVQVLAGLFKISRDEKDKLLVAFLSRNFQEEKNKAAALKNAYVLMGRHQLELAIAFFLLGGDPSSAVTVCAKNLGDEQLALVICRLIEGFGGPLEHQLISSFLLPSAMEKGDYWLSSMLEWTLGNYSRSLNNLIDSQMGSINQ</sequence>
<dbReference type="OrthoDB" id="342131at2759"/>
<dbReference type="InterPro" id="IPR001680">
    <property type="entry name" value="WD40_rpt"/>
</dbReference>
<evidence type="ECO:0000313" key="3">
    <source>
        <dbReference type="Proteomes" id="UP001085076"/>
    </source>
</evidence>
<dbReference type="EMBL" id="JAGGNH010000042">
    <property type="protein sequence ID" value="KAJ0961111.1"/>
    <property type="molecule type" value="Genomic_DNA"/>
</dbReference>
<evidence type="ECO:0000259" key="1">
    <source>
        <dbReference type="Pfam" id="PF12234"/>
    </source>
</evidence>
<dbReference type="AlphaFoldDB" id="A0A9D5H2U4"/>
<evidence type="ECO:0000313" key="2">
    <source>
        <dbReference type="EMBL" id="KAJ0961111.1"/>
    </source>
</evidence>
<organism evidence="2 3">
    <name type="scientific">Dioscorea zingiberensis</name>
    <dbReference type="NCBI Taxonomy" id="325984"/>
    <lineage>
        <taxon>Eukaryota</taxon>
        <taxon>Viridiplantae</taxon>
        <taxon>Streptophyta</taxon>
        <taxon>Embryophyta</taxon>
        <taxon>Tracheophyta</taxon>
        <taxon>Spermatophyta</taxon>
        <taxon>Magnoliopsida</taxon>
        <taxon>Liliopsida</taxon>
        <taxon>Dioscoreales</taxon>
        <taxon>Dioscoreaceae</taxon>
        <taxon>Dioscorea</taxon>
    </lineage>
</organism>
<dbReference type="PANTHER" id="PTHR13950:SF9">
    <property type="entry name" value="RABCONNECTIN-3A"/>
    <property type="match status" value="1"/>
</dbReference>
<dbReference type="SUPFAM" id="SSF50978">
    <property type="entry name" value="WD40 repeat-like"/>
    <property type="match status" value="1"/>
</dbReference>
<accession>A0A9D5H2U4</accession>